<dbReference type="AlphaFoldDB" id="A0A3N4JLU5"/>
<keyword evidence="3" id="KW-1185">Reference proteome</keyword>
<evidence type="ECO:0000256" key="1">
    <source>
        <dbReference type="SAM" id="Phobius"/>
    </source>
</evidence>
<evidence type="ECO:0000313" key="2">
    <source>
        <dbReference type="EMBL" id="RPA97390.1"/>
    </source>
</evidence>
<organism evidence="2 3">
    <name type="scientific">Choiromyces venosus 120613-1</name>
    <dbReference type="NCBI Taxonomy" id="1336337"/>
    <lineage>
        <taxon>Eukaryota</taxon>
        <taxon>Fungi</taxon>
        <taxon>Dikarya</taxon>
        <taxon>Ascomycota</taxon>
        <taxon>Pezizomycotina</taxon>
        <taxon>Pezizomycetes</taxon>
        <taxon>Pezizales</taxon>
        <taxon>Tuberaceae</taxon>
        <taxon>Choiromyces</taxon>
    </lineage>
</organism>
<gene>
    <name evidence="2" type="ORF">L873DRAFT_1131088</name>
</gene>
<keyword evidence="1" id="KW-1133">Transmembrane helix</keyword>
<keyword evidence="1" id="KW-0812">Transmembrane</keyword>
<protein>
    <submittedName>
        <fullName evidence="2">Uncharacterized protein</fullName>
    </submittedName>
</protein>
<dbReference type="Proteomes" id="UP000276215">
    <property type="component" value="Unassembled WGS sequence"/>
</dbReference>
<evidence type="ECO:0000313" key="3">
    <source>
        <dbReference type="Proteomes" id="UP000276215"/>
    </source>
</evidence>
<reference evidence="2 3" key="1">
    <citation type="journal article" date="2018" name="Nat. Ecol. Evol.">
        <title>Pezizomycetes genomes reveal the molecular basis of ectomycorrhizal truffle lifestyle.</title>
        <authorList>
            <person name="Murat C."/>
            <person name="Payen T."/>
            <person name="Noel B."/>
            <person name="Kuo A."/>
            <person name="Morin E."/>
            <person name="Chen J."/>
            <person name="Kohler A."/>
            <person name="Krizsan K."/>
            <person name="Balestrini R."/>
            <person name="Da Silva C."/>
            <person name="Montanini B."/>
            <person name="Hainaut M."/>
            <person name="Levati E."/>
            <person name="Barry K.W."/>
            <person name="Belfiori B."/>
            <person name="Cichocki N."/>
            <person name="Clum A."/>
            <person name="Dockter R.B."/>
            <person name="Fauchery L."/>
            <person name="Guy J."/>
            <person name="Iotti M."/>
            <person name="Le Tacon F."/>
            <person name="Lindquist E.A."/>
            <person name="Lipzen A."/>
            <person name="Malagnac F."/>
            <person name="Mello A."/>
            <person name="Molinier V."/>
            <person name="Miyauchi S."/>
            <person name="Poulain J."/>
            <person name="Riccioni C."/>
            <person name="Rubini A."/>
            <person name="Sitrit Y."/>
            <person name="Splivallo R."/>
            <person name="Traeger S."/>
            <person name="Wang M."/>
            <person name="Zifcakova L."/>
            <person name="Wipf D."/>
            <person name="Zambonelli A."/>
            <person name="Paolocci F."/>
            <person name="Nowrousian M."/>
            <person name="Ottonello S."/>
            <person name="Baldrian P."/>
            <person name="Spatafora J.W."/>
            <person name="Henrissat B."/>
            <person name="Nagy L.G."/>
            <person name="Aury J.M."/>
            <person name="Wincker P."/>
            <person name="Grigoriev I.V."/>
            <person name="Bonfante P."/>
            <person name="Martin F.M."/>
        </authorList>
    </citation>
    <scope>NUCLEOTIDE SEQUENCE [LARGE SCALE GENOMIC DNA]</scope>
    <source>
        <strain evidence="2 3">120613-1</strain>
    </source>
</reference>
<name>A0A3N4JLU5_9PEZI</name>
<keyword evidence="1" id="KW-0472">Membrane</keyword>
<dbReference type="EMBL" id="ML120405">
    <property type="protein sequence ID" value="RPA97390.1"/>
    <property type="molecule type" value="Genomic_DNA"/>
</dbReference>
<sequence length="200" mass="22501">MRVSSSGPLEWWVSEGTCCGRVSPLVPFGQSRSEKRSLIRGWNKLCAQQPEPSYRVPPQPVSGFQPKTLSQPHTTNQQRFAFSDHQGLLFFIFFLFQQFISLFYSLLFVLLSSPFSSSGNNLDTHAKAAVNRCLGVGEKIITFLTFSEKNCVGQRLIFFLFEPWPAVMMLHGGCLHKLRITNLVTLPRPSCDLQGVATRS</sequence>
<accession>A0A3N4JLU5</accession>
<feature type="transmembrane region" description="Helical" evidence="1">
    <location>
        <begin position="88"/>
        <end position="111"/>
    </location>
</feature>
<proteinExistence type="predicted"/>